<protein>
    <submittedName>
        <fullName evidence="1">Uncharacterized protein</fullName>
    </submittedName>
</protein>
<dbReference type="AlphaFoldDB" id="A0A0D0AQQ9"/>
<dbReference type="InParanoid" id="A0A0D0AQQ9"/>
<sequence>MFGDRLREVRVNTILPRVSAYASPASSIVQFAKNSGRSSDTITVALSINLIKVYSTFVMRPACHGMMSFRG</sequence>
<organism evidence="1 2">
    <name type="scientific">Suillus luteus UH-Slu-Lm8-n1</name>
    <dbReference type="NCBI Taxonomy" id="930992"/>
    <lineage>
        <taxon>Eukaryota</taxon>
        <taxon>Fungi</taxon>
        <taxon>Dikarya</taxon>
        <taxon>Basidiomycota</taxon>
        <taxon>Agaricomycotina</taxon>
        <taxon>Agaricomycetes</taxon>
        <taxon>Agaricomycetidae</taxon>
        <taxon>Boletales</taxon>
        <taxon>Suillineae</taxon>
        <taxon>Suillaceae</taxon>
        <taxon>Suillus</taxon>
    </lineage>
</organism>
<proteinExistence type="predicted"/>
<evidence type="ECO:0000313" key="2">
    <source>
        <dbReference type="Proteomes" id="UP000054485"/>
    </source>
</evidence>
<dbReference type="Proteomes" id="UP000054485">
    <property type="component" value="Unassembled WGS sequence"/>
</dbReference>
<gene>
    <name evidence="1" type="ORF">CY34DRAFT_803071</name>
</gene>
<reference evidence="1 2" key="1">
    <citation type="submission" date="2014-04" db="EMBL/GenBank/DDBJ databases">
        <authorList>
            <consortium name="DOE Joint Genome Institute"/>
            <person name="Kuo A."/>
            <person name="Ruytinx J."/>
            <person name="Rineau F."/>
            <person name="Colpaert J."/>
            <person name="Kohler A."/>
            <person name="Nagy L.G."/>
            <person name="Floudas D."/>
            <person name="Copeland A."/>
            <person name="Barry K.W."/>
            <person name="Cichocki N."/>
            <person name="Veneault-Fourrey C."/>
            <person name="LaButti K."/>
            <person name="Lindquist E.A."/>
            <person name="Lipzen A."/>
            <person name="Lundell T."/>
            <person name="Morin E."/>
            <person name="Murat C."/>
            <person name="Sun H."/>
            <person name="Tunlid A."/>
            <person name="Henrissat B."/>
            <person name="Grigoriev I.V."/>
            <person name="Hibbett D.S."/>
            <person name="Martin F."/>
            <person name="Nordberg H.P."/>
            <person name="Cantor M.N."/>
            <person name="Hua S.X."/>
        </authorList>
    </citation>
    <scope>NUCLEOTIDE SEQUENCE [LARGE SCALE GENOMIC DNA]</scope>
    <source>
        <strain evidence="1 2">UH-Slu-Lm8-n1</strain>
    </source>
</reference>
<accession>A0A0D0AQQ9</accession>
<dbReference type="EMBL" id="KN835198">
    <property type="protein sequence ID" value="KIK44056.1"/>
    <property type="molecule type" value="Genomic_DNA"/>
</dbReference>
<name>A0A0D0AQQ9_9AGAM</name>
<reference evidence="2" key="2">
    <citation type="submission" date="2015-01" db="EMBL/GenBank/DDBJ databases">
        <title>Evolutionary Origins and Diversification of the Mycorrhizal Mutualists.</title>
        <authorList>
            <consortium name="DOE Joint Genome Institute"/>
            <consortium name="Mycorrhizal Genomics Consortium"/>
            <person name="Kohler A."/>
            <person name="Kuo A."/>
            <person name="Nagy L.G."/>
            <person name="Floudas D."/>
            <person name="Copeland A."/>
            <person name="Barry K.W."/>
            <person name="Cichocki N."/>
            <person name="Veneault-Fourrey C."/>
            <person name="LaButti K."/>
            <person name="Lindquist E.A."/>
            <person name="Lipzen A."/>
            <person name="Lundell T."/>
            <person name="Morin E."/>
            <person name="Murat C."/>
            <person name="Riley R."/>
            <person name="Ohm R."/>
            <person name="Sun H."/>
            <person name="Tunlid A."/>
            <person name="Henrissat B."/>
            <person name="Grigoriev I.V."/>
            <person name="Hibbett D.S."/>
            <person name="Martin F."/>
        </authorList>
    </citation>
    <scope>NUCLEOTIDE SEQUENCE [LARGE SCALE GENOMIC DNA]</scope>
    <source>
        <strain evidence="2">UH-Slu-Lm8-n1</strain>
    </source>
</reference>
<evidence type="ECO:0000313" key="1">
    <source>
        <dbReference type="EMBL" id="KIK44056.1"/>
    </source>
</evidence>
<dbReference type="HOGENOM" id="CLU_2741754_0_0_1"/>
<keyword evidence="2" id="KW-1185">Reference proteome</keyword>